<name>A0ABS3HLC6_9ENTE</name>
<reference evidence="2 3" key="1">
    <citation type="submission" date="2021-03" db="EMBL/GenBank/DDBJ databases">
        <title>Enterococcal diversity collection.</title>
        <authorList>
            <person name="Gilmore M.S."/>
            <person name="Schwartzman J."/>
            <person name="Van Tyne D."/>
            <person name="Martin M."/>
            <person name="Earl A.M."/>
            <person name="Manson A.L."/>
            <person name="Straub T."/>
            <person name="Salamzade R."/>
            <person name="Saavedra J."/>
            <person name="Lebreton F."/>
            <person name="Prichula J."/>
            <person name="Schaufler K."/>
            <person name="Gaca A."/>
            <person name="Sgardioli B."/>
            <person name="Wagenaar J."/>
            <person name="Strong T."/>
        </authorList>
    </citation>
    <scope>NUCLEOTIDE SEQUENCE [LARGE SCALE GENOMIC DNA]</scope>
    <source>
        <strain evidence="2 3">MJM16</strain>
    </source>
</reference>
<keyword evidence="1" id="KW-1133">Transmembrane helix</keyword>
<dbReference type="RefSeq" id="WP_207109993.1">
    <property type="nucleotide sequence ID" value="NZ_JAFLVR010000052.1"/>
</dbReference>
<feature type="transmembrane region" description="Helical" evidence="1">
    <location>
        <begin position="147"/>
        <end position="164"/>
    </location>
</feature>
<proteinExistence type="predicted"/>
<evidence type="ECO:0000313" key="3">
    <source>
        <dbReference type="Proteomes" id="UP000664495"/>
    </source>
</evidence>
<keyword evidence="1" id="KW-0472">Membrane</keyword>
<dbReference type="EMBL" id="JAFLVR010000052">
    <property type="protein sequence ID" value="MBO0454256.1"/>
    <property type="molecule type" value="Genomic_DNA"/>
</dbReference>
<evidence type="ECO:0000313" key="2">
    <source>
        <dbReference type="EMBL" id="MBO0454256.1"/>
    </source>
</evidence>
<evidence type="ECO:0000256" key="1">
    <source>
        <dbReference type="SAM" id="Phobius"/>
    </source>
</evidence>
<feature type="transmembrane region" description="Helical" evidence="1">
    <location>
        <begin position="16"/>
        <end position="35"/>
    </location>
</feature>
<organism evidence="2 3">
    <name type="scientific">Candidatus Enterococcus murrayae</name>
    <dbReference type="NCBI Taxonomy" id="2815321"/>
    <lineage>
        <taxon>Bacteria</taxon>
        <taxon>Bacillati</taxon>
        <taxon>Bacillota</taxon>
        <taxon>Bacilli</taxon>
        <taxon>Lactobacillales</taxon>
        <taxon>Enterococcaceae</taxon>
        <taxon>Enterococcus</taxon>
    </lineage>
</organism>
<feature type="transmembrane region" description="Helical" evidence="1">
    <location>
        <begin position="47"/>
        <end position="66"/>
    </location>
</feature>
<feature type="transmembrane region" description="Helical" evidence="1">
    <location>
        <begin position="185"/>
        <end position="202"/>
    </location>
</feature>
<keyword evidence="1" id="KW-0812">Transmembrane</keyword>
<dbReference type="Proteomes" id="UP000664495">
    <property type="component" value="Unassembled WGS sequence"/>
</dbReference>
<accession>A0ABS3HLC6</accession>
<comment type="caution">
    <text evidence="2">The sequence shown here is derived from an EMBL/GenBank/DDBJ whole genome shotgun (WGS) entry which is preliminary data.</text>
</comment>
<gene>
    <name evidence="2" type="ORF">JZO85_18520</name>
</gene>
<protein>
    <recommendedName>
        <fullName evidence="4">ABC transporter permease</fullName>
    </recommendedName>
</protein>
<keyword evidence="3" id="KW-1185">Reference proteome</keyword>
<evidence type="ECO:0008006" key="4">
    <source>
        <dbReference type="Google" id="ProtNLM"/>
    </source>
</evidence>
<feature type="transmembrane region" description="Helical" evidence="1">
    <location>
        <begin position="121"/>
        <end position="141"/>
    </location>
</feature>
<sequence>MGIFVKISTVFWRFHFYPAVIAAVCLTLLFPFFFGIENASFIQSAEIYERFFPLISVLLFLPLYLPDSNEEATALIRTKRFSYVKILVLRLIQILCSLFLMTCGCLLIFDKSNAVVEFNHFLLSGMADALFMGGLYAIGFAFTAQPVIGLILPLGYYVACLFTGDKYLKIFYLFSLIKNDMASKYVLLTSGILLILFSILLMERRK</sequence>
<feature type="transmembrane region" description="Helical" evidence="1">
    <location>
        <begin position="86"/>
        <end position="109"/>
    </location>
</feature>